<reference evidence="1" key="2">
    <citation type="submission" date="2017-02" db="EMBL/GenBank/DDBJ databases">
        <authorList>
            <person name="Zhang H."/>
        </authorList>
    </citation>
    <scope>NUCLEOTIDE SEQUENCE</scope>
    <source>
        <strain evidence="1">RZS01</strain>
    </source>
</reference>
<evidence type="ECO:0000313" key="3">
    <source>
        <dbReference type="Proteomes" id="UP000189683"/>
    </source>
</evidence>
<gene>
    <name evidence="1" type="ORF">B0W47_11355</name>
    <name evidence="2" type="ORF">CDI09_08405</name>
</gene>
<accession>A0A9N7CEH0</accession>
<reference evidence="3" key="1">
    <citation type="submission" date="2017-02" db="EMBL/GenBank/DDBJ databases">
        <title>zhang.</title>
        <authorList>
            <person name="Zhang H."/>
        </authorList>
    </citation>
    <scope>NUCLEOTIDE SEQUENCE [LARGE SCALE GENOMIC DNA]</scope>
    <source>
        <strain evidence="3">RZS01</strain>
    </source>
</reference>
<dbReference type="EMBL" id="NIRT01000011">
    <property type="protein sequence ID" value="PYD66497.1"/>
    <property type="molecule type" value="Genomic_DNA"/>
</dbReference>
<reference evidence="2 4" key="3">
    <citation type="submission" date="2017-06" db="EMBL/GenBank/DDBJ databases">
        <title>A draft genome sequence of Komagataeibacter nataicola LMG 1536.</title>
        <authorList>
            <person name="Skraban J."/>
            <person name="Cleenwerck I."/>
            <person name="Vandamme P."/>
            <person name="Trcek J."/>
        </authorList>
    </citation>
    <scope>NUCLEOTIDE SEQUENCE [LARGE SCALE GENOMIC DNA]</scope>
    <source>
        <strain evidence="2 4">LMG 1536</strain>
    </source>
</reference>
<dbReference type="EMBL" id="CP019875">
    <property type="protein sequence ID" value="AQU87969.1"/>
    <property type="molecule type" value="Genomic_DNA"/>
</dbReference>
<evidence type="ECO:0000313" key="1">
    <source>
        <dbReference type="EMBL" id="AQU87969.1"/>
    </source>
</evidence>
<dbReference type="Proteomes" id="UP000247512">
    <property type="component" value="Unassembled WGS sequence"/>
</dbReference>
<keyword evidence="4" id="KW-1185">Reference proteome</keyword>
<dbReference type="KEGG" id="kna:B0W47_11355"/>
<dbReference type="OrthoDB" id="7280012at2"/>
<dbReference type="AlphaFoldDB" id="A0A9N7CEH0"/>
<proteinExistence type="predicted"/>
<organism evidence="1 3">
    <name type="scientific">Komagataeibacter nataicola</name>
    <dbReference type="NCBI Taxonomy" id="265960"/>
    <lineage>
        <taxon>Bacteria</taxon>
        <taxon>Pseudomonadati</taxon>
        <taxon>Pseudomonadota</taxon>
        <taxon>Alphaproteobacteria</taxon>
        <taxon>Acetobacterales</taxon>
        <taxon>Acetobacteraceae</taxon>
        <taxon>Komagataeibacter</taxon>
    </lineage>
</organism>
<sequence length="174" mass="18816">MTLYRVQLRDAAVAALQAANTLAGSNILVNHSLPTALDKLPAIAVTAPRDRATSNNRGATDYTRVTTLAIRGQLCGETPEIVGTYLDELAEQIELAIMQDLNLQGMITQVVTIDTDQIITSQTREHTGEIRFLFGLEYIEEYPPAGTPLTTLTGQMQANGNADFAGMQVLPTLN</sequence>
<evidence type="ECO:0000313" key="4">
    <source>
        <dbReference type="Proteomes" id="UP000247512"/>
    </source>
</evidence>
<name>A0A9N7CEH0_9PROT</name>
<evidence type="ECO:0000313" key="2">
    <source>
        <dbReference type="EMBL" id="PYD66497.1"/>
    </source>
</evidence>
<dbReference type="RefSeq" id="WP_078526137.1">
    <property type="nucleotide sequence ID" value="NZ_CP019875.1"/>
</dbReference>
<protein>
    <submittedName>
        <fullName evidence="1">Uncharacterized protein</fullName>
    </submittedName>
</protein>
<dbReference type="Proteomes" id="UP000189683">
    <property type="component" value="Chromosome"/>
</dbReference>